<accession>A0ABU5H165</accession>
<feature type="region of interest" description="Disordered" evidence="1">
    <location>
        <begin position="281"/>
        <end position="304"/>
    </location>
</feature>
<gene>
    <name evidence="3" type="ORF">SYV04_11720</name>
</gene>
<feature type="chain" id="PRO_5045175718" description="Tetratricopeptide repeat domain protein" evidence="2">
    <location>
        <begin position="24"/>
        <end position="472"/>
    </location>
</feature>
<evidence type="ECO:0000256" key="1">
    <source>
        <dbReference type="SAM" id="MobiDB-lite"/>
    </source>
</evidence>
<protein>
    <recommendedName>
        <fullName evidence="5">Tetratricopeptide repeat domain protein</fullName>
    </recommendedName>
</protein>
<dbReference type="RefSeq" id="WP_321545782.1">
    <property type="nucleotide sequence ID" value="NZ_JAXIVS010000003.1"/>
</dbReference>
<name>A0ABU5H165_9BACT</name>
<comment type="caution">
    <text evidence="3">The sequence shown here is derived from an EMBL/GenBank/DDBJ whole genome shotgun (WGS) entry which is preliminary data.</text>
</comment>
<keyword evidence="2" id="KW-0732">Signal</keyword>
<organism evidence="3 4">
    <name type="scientific">Hyalangium rubrum</name>
    <dbReference type="NCBI Taxonomy" id="3103134"/>
    <lineage>
        <taxon>Bacteria</taxon>
        <taxon>Pseudomonadati</taxon>
        <taxon>Myxococcota</taxon>
        <taxon>Myxococcia</taxon>
        <taxon>Myxococcales</taxon>
        <taxon>Cystobacterineae</taxon>
        <taxon>Archangiaceae</taxon>
        <taxon>Hyalangium</taxon>
    </lineage>
</organism>
<evidence type="ECO:0000313" key="3">
    <source>
        <dbReference type="EMBL" id="MDY7227066.1"/>
    </source>
</evidence>
<evidence type="ECO:0000313" key="4">
    <source>
        <dbReference type="Proteomes" id="UP001291309"/>
    </source>
</evidence>
<proteinExistence type="predicted"/>
<evidence type="ECO:0008006" key="5">
    <source>
        <dbReference type="Google" id="ProtNLM"/>
    </source>
</evidence>
<dbReference type="Proteomes" id="UP001291309">
    <property type="component" value="Unassembled WGS sequence"/>
</dbReference>
<keyword evidence="4" id="KW-1185">Reference proteome</keyword>
<sequence>MCRLLRLLPLLALCACVTLQGRADELARQGQFVEAAAIYDQLLQQKPNDLNLLTSRDELRWKALEQLLGRARQHRLEGDDEGAEHFLESFLRHRLEWGSKLNGALESSLLEEMEGTHRHFRQIIVASAQRGLALTAEASLDRKRPLLAHAELAPIRREMEGAVLRGGKDTCTRLKKVSAENAPYWAELVSRYCRRWNEEAPEPPLLPELLGPPTWTGAVDGVGPEELQLIQDRLSRVFEASLWYSPRSSRPVAFALQGMFSTRFERDPVRLTAPWVDQEPYTDHEERTQTVQEPYTEEEEYVENGEKKKRTVTKYREKTLTYTVEVTKYRDIHKTFEYNAQRHSASFRFSVTATGGLAEQRSPLTAALSDQMSAYGYEHDVSFSPGSVYPQRPDMPKRHAWFSQKVQELEQSFARQLTAHWHAYYCTTPSLTLNEAARCARAGVELPSPVSQVLSQVLGEDAPRAPILFATQ</sequence>
<evidence type="ECO:0000256" key="2">
    <source>
        <dbReference type="SAM" id="SignalP"/>
    </source>
</evidence>
<reference evidence="3 4" key="1">
    <citation type="submission" date="2023-12" db="EMBL/GenBank/DDBJ databases">
        <title>the genome sequence of Hyalangium sp. s54d21.</title>
        <authorList>
            <person name="Zhang X."/>
        </authorList>
    </citation>
    <scope>NUCLEOTIDE SEQUENCE [LARGE SCALE GENOMIC DNA]</scope>
    <source>
        <strain evidence="4">s54d21</strain>
    </source>
</reference>
<dbReference type="EMBL" id="JAXIVS010000003">
    <property type="protein sequence ID" value="MDY7227066.1"/>
    <property type="molecule type" value="Genomic_DNA"/>
</dbReference>
<feature type="signal peptide" evidence="2">
    <location>
        <begin position="1"/>
        <end position="23"/>
    </location>
</feature>